<dbReference type="GO" id="GO:0016491">
    <property type="term" value="F:oxidoreductase activity"/>
    <property type="evidence" value="ECO:0007669"/>
    <property type="project" value="InterPro"/>
</dbReference>
<evidence type="ECO:0000313" key="4">
    <source>
        <dbReference type="Proteomes" id="UP000191408"/>
    </source>
</evidence>
<proteinExistence type="predicted"/>
<dbReference type="Pfam" id="PF09995">
    <property type="entry name" value="MPAB_Lcp_cat"/>
    <property type="match status" value="1"/>
</dbReference>
<dbReference type="PANTHER" id="PTHR36151:SF3">
    <property type="entry name" value="ER-BOUND OXYGENASE MPAB_MPAB'_RUBBER OXYGENASE CATALYTIC DOMAIN-CONTAINING PROTEIN"/>
    <property type="match status" value="1"/>
</dbReference>
<dbReference type="STRING" id="60169.A0A1V6N9C6"/>
<feature type="region of interest" description="Disordered" evidence="1">
    <location>
        <begin position="1"/>
        <end position="27"/>
    </location>
</feature>
<name>A0A1V6N9C6_PENPO</name>
<feature type="domain" description="ER-bound oxygenase mpaB/mpaB'/Rubber oxygenase catalytic" evidence="2">
    <location>
        <begin position="48"/>
        <end position="271"/>
    </location>
</feature>
<evidence type="ECO:0000256" key="1">
    <source>
        <dbReference type="SAM" id="MobiDB-lite"/>
    </source>
</evidence>
<sequence length="311" mass="34921">MSFPPSPVSPVDEKPHDLPSGSDATASNITNVSGRLHALEQLEVLPKMLQEGILFAGSGATLLLQAAMPAIREAGTNHGGHKELATELIDALQASISYISCLVFGTRSERKVLIDLLQEGNPPLLGSGRSNRFAEHPPLQLWMAATLYATATDFYQRVYGRVDYASAQRAYSEYALLVNCLGLPVGTWPESRQAFWSYWDDQVHQLTVSSDAALFAKDLRESNDMPRWVQSLKPFLRVTTIEMLPPSLRDAYGLRSTMTTRALYRTWMGFSVALYPAMPDKWRAYPLKFYQDRLKETIDRKENIEGKEFKE</sequence>
<dbReference type="OrthoDB" id="4444391at2759"/>
<evidence type="ECO:0000259" key="2">
    <source>
        <dbReference type="Pfam" id="PF09995"/>
    </source>
</evidence>
<dbReference type="AlphaFoldDB" id="A0A1V6N9C6"/>
<comment type="caution">
    <text evidence="3">The sequence shown here is derived from an EMBL/GenBank/DDBJ whole genome shotgun (WGS) entry which is preliminary data.</text>
</comment>
<organism evidence="3 4">
    <name type="scientific">Penicillium polonicum</name>
    <dbReference type="NCBI Taxonomy" id="60169"/>
    <lineage>
        <taxon>Eukaryota</taxon>
        <taxon>Fungi</taxon>
        <taxon>Dikarya</taxon>
        <taxon>Ascomycota</taxon>
        <taxon>Pezizomycotina</taxon>
        <taxon>Eurotiomycetes</taxon>
        <taxon>Eurotiomycetidae</taxon>
        <taxon>Eurotiales</taxon>
        <taxon>Aspergillaceae</taxon>
        <taxon>Penicillium</taxon>
    </lineage>
</organism>
<dbReference type="Proteomes" id="UP000191408">
    <property type="component" value="Unassembled WGS sequence"/>
</dbReference>
<evidence type="ECO:0000313" key="3">
    <source>
        <dbReference type="EMBL" id="OQD61066.1"/>
    </source>
</evidence>
<accession>A0A1V6N9C6</accession>
<dbReference type="EMBL" id="MDYM01000018">
    <property type="protein sequence ID" value="OQD61066.1"/>
    <property type="molecule type" value="Genomic_DNA"/>
</dbReference>
<reference evidence="4" key="1">
    <citation type="journal article" date="2017" name="Nat. Microbiol.">
        <title>Global analysis of biosynthetic gene clusters reveals vast potential of secondary metabolite production in Penicillium species.</title>
        <authorList>
            <person name="Nielsen J.C."/>
            <person name="Grijseels S."/>
            <person name="Prigent S."/>
            <person name="Ji B."/>
            <person name="Dainat J."/>
            <person name="Nielsen K.F."/>
            <person name="Frisvad J.C."/>
            <person name="Workman M."/>
            <person name="Nielsen J."/>
        </authorList>
    </citation>
    <scope>NUCLEOTIDE SEQUENCE [LARGE SCALE GENOMIC DNA]</scope>
    <source>
        <strain evidence="4">IBT 4502</strain>
    </source>
</reference>
<keyword evidence="4" id="KW-1185">Reference proteome</keyword>
<protein>
    <recommendedName>
        <fullName evidence="2">ER-bound oxygenase mpaB/mpaB'/Rubber oxygenase catalytic domain-containing protein</fullName>
    </recommendedName>
</protein>
<dbReference type="InterPro" id="IPR018713">
    <property type="entry name" value="MPAB/Lcp_cat_dom"/>
</dbReference>
<dbReference type="PANTHER" id="PTHR36151">
    <property type="entry name" value="BLR2777 PROTEIN"/>
    <property type="match status" value="1"/>
</dbReference>
<gene>
    <name evidence="3" type="ORF">PENPOL_c018G01582</name>
</gene>